<evidence type="ECO:0000256" key="7">
    <source>
        <dbReference type="ARBA" id="ARBA00023136"/>
    </source>
</evidence>
<dbReference type="InterPro" id="IPR027155">
    <property type="entry name" value="APS3"/>
</dbReference>
<dbReference type="GeneID" id="20529841"/>
<dbReference type="eggNOG" id="KOG0936">
    <property type="taxonomic scope" value="Eukaryota"/>
</dbReference>
<keyword evidence="7 9" id="KW-0472">Membrane</keyword>
<dbReference type="GO" id="GO:0006896">
    <property type="term" value="P:Golgi to vacuole transport"/>
    <property type="evidence" value="ECO:0007669"/>
    <property type="project" value="InterPro"/>
</dbReference>
<keyword evidence="8" id="KW-0968">Cytoplasmic vesicle</keyword>
<dbReference type="Gene3D" id="3.30.450.60">
    <property type="match status" value="1"/>
</dbReference>
<dbReference type="OMA" id="DLIFNWQ"/>
<evidence type="ECO:0000313" key="12">
    <source>
        <dbReference type="Proteomes" id="UP000030693"/>
    </source>
</evidence>
<evidence type="ECO:0000256" key="2">
    <source>
        <dbReference type="ARBA" id="ARBA00004555"/>
    </source>
</evidence>
<keyword evidence="5 9" id="KW-0653">Protein transport</keyword>
<comment type="subcellular location">
    <subcellularLocation>
        <location evidence="1">Cytoplasmic vesicle membrane</location>
        <topology evidence="1">Peripheral membrane protein</topology>
        <orientation evidence="1">Cytoplasmic side</orientation>
    </subcellularLocation>
    <subcellularLocation>
        <location evidence="2">Golgi apparatus</location>
    </subcellularLocation>
</comment>
<dbReference type="PANTHER" id="PTHR11753">
    <property type="entry name" value="ADAPTOR COMPLEXES SMALL SUBUNIT FAMILY"/>
    <property type="match status" value="1"/>
</dbReference>
<dbReference type="PROSITE" id="PS00989">
    <property type="entry name" value="CLAT_ADAPTOR_S"/>
    <property type="match status" value="1"/>
</dbReference>
<evidence type="ECO:0000256" key="3">
    <source>
        <dbReference type="ARBA" id="ARBA00006972"/>
    </source>
</evidence>
<evidence type="ECO:0000256" key="8">
    <source>
        <dbReference type="ARBA" id="ARBA00023329"/>
    </source>
</evidence>
<evidence type="ECO:0000313" key="11">
    <source>
        <dbReference type="EMBL" id="KCV68187.1"/>
    </source>
</evidence>
<dbReference type="PIRSF" id="PIRSF015588">
    <property type="entry name" value="AP_complex_sigma"/>
    <property type="match status" value="1"/>
</dbReference>
<proteinExistence type="inferred from homology"/>
<dbReference type="RefSeq" id="XP_009497241.1">
    <property type="nucleotide sequence ID" value="XM_009498966.1"/>
</dbReference>
<gene>
    <name evidence="11" type="ORF">H696_05116</name>
</gene>
<evidence type="ECO:0000256" key="1">
    <source>
        <dbReference type="ARBA" id="ARBA00004180"/>
    </source>
</evidence>
<dbReference type="GO" id="GO:0006886">
    <property type="term" value="P:intracellular protein transport"/>
    <property type="evidence" value="ECO:0007669"/>
    <property type="project" value="UniProtKB-UniRule"/>
</dbReference>
<feature type="domain" description="AP complex mu/sigma subunit" evidence="10">
    <location>
        <begin position="1"/>
        <end position="151"/>
    </location>
</feature>
<dbReference type="EMBL" id="KB932209">
    <property type="protein sequence ID" value="KCV68187.1"/>
    <property type="molecule type" value="Genomic_DNA"/>
</dbReference>
<evidence type="ECO:0000256" key="6">
    <source>
        <dbReference type="ARBA" id="ARBA00023034"/>
    </source>
</evidence>
<dbReference type="OrthoDB" id="10261046at2759"/>
<dbReference type="GO" id="GO:0005794">
    <property type="term" value="C:Golgi apparatus"/>
    <property type="evidence" value="ECO:0007669"/>
    <property type="project" value="UniProtKB-SubCell"/>
</dbReference>
<keyword evidence="4 9" id="KW-0813">Transport</keyword>
<dbReference type="CDD" id="cd14834">
    <property type="entry name" value="AP3_sigma"/>
    <property type="match status" value="1"/>
</dbReference>
<comment type="similarity">
    <text evidence="3 9">Belongs to the adaptor complexes small subunit family.</text>
</comment>
<dbReference type="GO" id="GO:0030123">
    <property type="term" value="C:AP-3 adaptor complex"/>
    <property type="evidence" value="ECO:0007669"/>
    <property type="project" value="InterPro"/>
</dbReference>
<dbReference type="SUPFAM" id="SSF64356">
    <property type="entry name" value="SNARE-like"/>
    <property type="match status" value="1"/>
</dbReference>
<keyword evidence="12" id="KW-1185">Reference proteome</keyword>
<sequence>MIKTVLIINNQGKPRLTKFYSRGGPGGGQRPDEATQQRIIREIAQLVTRRPDSMCNFLEGSKMLGGPDSKIIYRHYATLYFVFEVDSSESELGILDLIHVFVETMDYAFKSVREIDIIFHSDKVHYILDEIIMGGMVLETNVREIIGALEASVRLEREQKELSNKALASGRNHGSGRSPSVR</sequence>
<dbReference type="AlphaFoldDB" id="A0A058Z3T5"/>
<organism evidence="11">
    <name type="scientific">Fonticula alba</name>
    <name type="common">Slime mold</name>
    <dbReference type="NCBI Taxonomy" id="691883"/>
    <lineage>
        <taxon>Eukaryota</taxon>
        <taxon>Rotosphaerida</taxon>
        <taxon>Fonticulaceae</taxon>
        <taxon>Fonticula</taxon>
    </lineage>
</organism>
<evidence type="ECO:0000256" key="5">
    <source>
        <dbReference type="ARBA" id="ARBA00022927"/>
    </source>
</evidence>
<evidence type="ECO:0000259" key="10">
    <source>
        <dbReference type="Pfam" id="PF01217"/>
    </source>
</evidence>
<keyword evidence="6" id="KW-0333">Golgi apparatus</keyword>
<accession>A0A058Z3T5</accession>
<dbReference type="InterPro" id="IPR011012">
    <property type="entry name" value="Longin-like_dom_sf"/>
</dbReference>
<name>A0A058Z3T5_FONAL</name>
<dbReference type="Proteomes" id="UP000030693">
    <property type="component" value="Unassembled WGS sequence"/>
</dbReference>
<reference evidence="11" key="1">
    <citation type="submission" date="2013-04" db="EMBL/GenBank/DDBJ databases">
        <title>The Genome Sequence of Fonticula alba ATCC 38817.</title>
        <authorList>
            <consortium name="The Broad Institute Genomics Platform"/>
            <person name="Russ C."/>
            <person name="Cuomo C."/>
            <person name="Burger G."/>
            <person name="Gray M.W."/>
            <person name="Holland P.W.H."/>
            <person name="King N."/>
            <person name="Lang F.B.F."/>
            <person name="Roger A.J."/>
            <person name="Ruiz-Trillo I."/>
            <person name="Brown M."/>
            <person name="Walker B."/>
            <person name="Young S."/>
            <person name="Zeng Q."/>
            <person name="Gargeya S."/>
            <person name="Fitzgerald M."/>
            <person name="Haas B."/>
            <person name="Abouelleil A."/>
            <person name="Allen A.W."/>
            <person name="Alvarado L."/>
            <person name="Arachchi H.M."/>
            <person name="Berlin A.M."/>
            <person name="Chapman S.B."/>
            <person name="Gainer-Dewar J."/>
            <person name="Goldberg J."/>
            <person name="Griggs A."/>
            <person name="Gujja S."/>
            <person name="Hansen M."/>
            <person name="Howarth C."/>
            <person name="Imamovic A."/>
            <person name="Ireland A."/>
            <person name="Larimer J."/>
            <person name="McCowan C."/>
            <person name="Murphy C."/>
            <person name="Pearson M."/>
            <person name="Poon T.W."/>
            <person name="Priest M."/>
            <person name="Roberts A."/>
            <person name="Saif S."/>
            <person name="Shea T."/>
            <person name="Sisk P."/>
            <person name="Sykes S."/>
            <person name="Wortman J."/>
            <person name="Nusbaum C."/>
            <person name="Birren B."/>
        </authorList>
    </citation>
    <scope>NUCLEOTIDE SEQUENCE [LARGE SCALE GENOMIC DNA]</scope>
    <source>
        <strain evidence="11">ATCC 38817</strain>
    </source>
</reference>
<evidence type="ECO:0000256" key="4">
    <source>
        <dbReference type="ARBA" id="ARBA00022448"/>
    </source>
</evidence>
<dbReference type="FunFam" id="3.30.450.60:FF:000001">
    <property type="entry name" value="AP complex subunit sigma"/>
    <property type="match status" value="1"/>
</dbReference>
<dbReference type="InterPro" id="IPR022775">
    <property type="entry name" value="AP_mu_sigma_su"/>
</dbReference>
<dbReference type="Pfam" id="PF01217">
    <property type="entry name" value="Clat_adaptor_s"/>
    <property type="match status" value="1"/>
</dbReference>
<dbReference type="STRING" id="691883.A0A058Z3T5"/>
<protein>
    <recommendedName>
        <fullName evidence="9">AP complex subunit sigma</fullName>
    </recommendedName>
</protein>
<evidence type="ECO:0000256" key="9">
    <source>
        <dbReference type="PIRNR" id="PIRNR015588"/>
    </source>
</evidence>
<dbReference type="InterPro" id="IPR016635">
    <property type="entry name" value="AP_complex_ssu"/>
</dbReference>
<dbReference type="InterPro" id="IPR000804">
    <property type="entry name" value="Clathrin_sm-chain_CS"/>
</dbReference>
<dbReference type="GO" id="GO:0030659">
    <property type="term" value="C:cytoplasmic vesicle membrane"/>
    <property type="evidence" value="ECO:0007669"/>
    <property type="project" value="UniProtKB-SubCell"/>
</dbReference>